<keyword evidence="2 5" id="KW-0238">DNA-binding</keyword>
<feature type="domain" description="HTH luxR-type" evidence="4">
    <location>
        <begin position="872"/>
        <end position="937"/>
    </location>
</feature>
<evidence type="ECO:0000313" key="6">
    <source>
        <dbReference type="Proteomes" id="UP000533598"/>
    </source>
</evidence>
<dbReference type="InterPro" id="IPR016032">
    <property type="entry name" value="Sig_transdc_resp-reg_C-effctor"/>
</dbReference>
<dbReference type="SUPFAM" id="SSF52540">
    <property type="entry name" value="P-loop containing nucleoside triphosphate hydrolases"/>
    <property type="match status" value="1"/>
</dbReference>
<accession>A0A7W7FYM6</accession>
<dbReference type="GO" id="GO:0003677">
    <property type="term" value="F:DNA binding"/>
    <property type="evidence" value="ECO:0007669"/>
    <property type="project" value="UniProtKB-KW"/>
</dbReference>
<dbReference type="GO" id="GO:0006355">
    <property type="term" value="P:regulation of DNA-templated transcription"/>
    <property type="evidence" value="ECO:0007669"/>
    <property type="project" value="InterPro"/>
</dbReference>
<dbReference type="SMART" id="SM00421">
    <property type="entry name" value="HTH_LUXR"/>
    <property type="match status" value="1"/>
</dbReference>
<organism evidence="5 6">
    <name type="scientific">Crossiella cryophila</name>
    <dbReference type="NCBI Taxonomy" id="43355"/>
    <lineage>
        <taxon>Bacteria</taxon>
        <taxon>Bacillati</taxon>
        <taxon>Actinomycetota</taxon>
        <taxon>Actinomycetes</taxon>
        <taxon>Pseudonocardiales</taxon>
        <taxon>Pseudonocardiaceae</taxon>
        <taxon>Crossiella</taxon>
    </lineage>
</organism>
<dbReference type="Gene3D" id="1.10.10.10">
    <property type="entry name" value="Winged helix-like DNA-binding domain superfamily/Winged helix DNA-binding domain"/>
    <property type="match status" value="1"/>
</dbReference>
<dbReference type="PANTHER" id="PTHR44688">
    <property type="entry name" value="DNA-BINDING TRANSCRIPTIONAL ACTIVATOR DEVR_DOSR"/>
    <property type="match status" value="1"/>
</dbReference>
<dbReference type="InterPro" id="IPR041664">
    <property type="entry name" value="AAA_16"/>
</dbReference>
<dbReference type="Pfam" id="PF13191">
    <property type="entry name" value="AAA_16"/>
    <property type="match status" value="1"/>
</dbReference>
<evidence type="ECO:0000313" key="5">
    <source>
        <dbReference type="EMBL" id="MBB4680199.1"/>
    </source>
</evidence>
<dbReference type="SUPFAM" id="SSF46894">
    <property type="entry name" value="C-terminal effector domain of the bipartite response regulators"/>
    <property type="match status" value="1"/>
</dbReference>
<name>A0A7W7FYM6_9PSEU</name>
<dbReference type="InterPro" id="IPR027417">
    <property type="entry name" value="P-loop_NTPase"/>
</dbReference>
<keyword evidence="6" id="KW-1185">Reference proteome</keyword>
<reference evidence="5 6" key="1">
    <citation type="submission" date="2020-08" db="EMBL/GenBank/DDBJ databases">
        <title>Sequencing the genomes of 1000 actinobacteria strains.</title>
        <authorList>
            <person name="Klenk H.-P."/>
        </authorList>
    </citation>
    <scope>NUCLEOTIDE SEQUENCE [LARGE SCALE GENOMIC DNA]</scope>
    <source>
        <strain evidence="5 6">DSM 44230</strain>
    </source>
</reference>
<dbReference type="PRINTS" id="PR00038">
    <property type="entry name" value="HTHLUXR"/>
</dbReference>
<comment type="caution">
    <text evidence="5">The sequence shown here is derived from an EMBL/GenBank/DDBJ whole genome shotgun (WGS) entry which is preliminary data.</text>
</comment>
<dbReference type="InterPro" id="IPR036388">
    <property type="entry name" value="WH-like_DNA-bd_sf"/>
</dbReference>
<keyword evidence="3" id="KW-0804">Transcription</keyword>
<dbReference type="Proteomes" id="UP000533598">
    <property type="component" value="Unassembled WGS sequence"/>
</dbReference>
<protein>
    <submittedName>
        <fullName evidence="5">DNA-binding CsgD family transcriptional regulator</fullName>
    </submittedName>
</protein>
<dbReference type="AlphaFoldDB" id="A0A7W7FYM6"/>
<keyword evidence="1" id="KW-0805">Transcription regulation</keyword>
<dbReference type="PANTHER" id="PTHR44688:SF16">
    <property type="entry name" value="DNA-BINDING TRANSCRIPTIONAL ACTIVATOR DEVR_DOSR"/>
    <property type="match status" value="1"/>
</dbReference>
<dbReference type="InterPro" id="IPR000792">
    <property type="entry name" value="Tscrpt_reg_LuxR_C"/>
</dbReference>
<evidence type="ECO:0000256" key="3">
    <source>
        <dbReference type="ARBA" id="ARBA00023163"/>
    </source>
</evidence>
<dbReference type="PROSITE" id="PS50043">
    <property type="entry name" value="HTH_LUXR_2"/>
    <property type="match status" value="1"/>
</dbReference>
<evidence type="ECO:0000256" key="2">
    <source>
        <dbReference type="ARBA" id="ARBA00023125"/>
    </source>
</evidence>
<evidence type="ECO:0000259" key="4">
    <source>
        <dbReference type="PROSITE" id="PS50043"/>
    </source>
</evidence>
<dbReference type="Pfam" id="PF00196">
    <property type="entry name" value="GerE"/>
    <property type="match status" value="1"/>
</dbReference>
<dbReference type="Gene3D" id="3.40.50.300">
    <property type="entry name" value="P-loop containing nucleotide triphosphate hydrolases"/>
    <property type="match status" value="1"/>
</dbReference>
<evidence type="ECO:0000256" key="1">
    <source>
        <dbReference type="ARBA" id="ARBA00023015"/>
    </source>
</evidence>
<dbReference type="EMBL" id="JACHMH010000001">
    <property type="protein sequence ID" value="MBB4680199.1"/>
    <property type="molecule type" value="Genomic_DNA"/>
</dbReference>
<proteinExistence type="predicted"/>
<gene>
    <name evidence="5" type="ORF">HNR67_006317</name>
</gene>
<sequence>MTLRERGSELRQMREAVREVASGRGALLHIGGPAGAGRTALARALVELAAAEGALVLRASGAESERDLPIGVVRQLVTPLVYGGVEAEDTPRGMLAAILEGGGLDQTSEFGPGSLGCFVHGLHATLKRLSATQTVVVVIDDLHWVDEASLRALAFLASRLHGARLLVAVTTPDAVSERALLIQEILDVTGYRLEARAFTADTTAALVAQRFGPDCDPAFAEVCHEVTGGSPKALLALLDRAVHQRLRGQFTEVPRVRELSGALRREQLRALLRRDRVVSAFAIATVILAEQATELLLARLSELTPTECRTAKSVLRRVGGALDEIDGRVVPTAALTKVVSEFIGSAESSRLHRAAADHLAECGAGPEEVAAQLVQVDGMHDRRGLDLLKAAAVSARRRGAPEIAVRYFRRALLDSPPEDGRRAELLVELAATELDAWPAAAKQHLVQAARLLPDHRSRAEALSWMPLRVSGYDPQLAALLKDVRDKIGPTDGLSGHDLDVALRLEARWRQAGMPDRKLVATAGERLRELGFDAGRACPAEQELRVVLLEAVTLTGEVPSTEVARMARQIVARVPANSVQIGSFMQILPAVLLAADQGDAAGSWLDAVLAHARQPSPAAFQSLVQAQCSLALLGRGQVARAKEAALHAVDLVGGDTQEMIVSSAVALGAVAMVTRDVDLARRALEITGSETDLRMYALRRTMRAMLAESAGDHEAALAQILDGGNLLDRAGWRNQAVLPWQCMAAALHHRVGQHAEAMALAEEHQRRALAWGSPNGIARGSHLLGILTPGARGVEHLRQAAELFRQAGNKTELAWTLKRLGKRIQKTSPAEGERVLAQAGQLAEQLMEGRGGAEEGMMASTSQSAVSLDSPVVPAPATRLTPTEATVAELAARGLGNHEIASRLEISRRAVEKHLTSSYRKLGIERRVQLAEALRAPAGTGGSRST</sequence>
<dbReference type="CDD" id="cd06170">
    <property type="entry name" value="LuxR_C_like"/>
    <property type="match status" value="1"/>
</dbReference>
<dbReference type="RefSeq" id="WP_185005858.1">
    <property type="nucleotide sequence ID" value="NZ_BAAAUI010000009.1"/>
</dbReference>